<accession>A0A6M0P5K5</accession>
<feature type="domain" description="Xylose isomerase-like TIM barrel" evidence="1">
    <location>
        <begin position="30"/>
        <end position="250"/>
    </location>
</feature>
<dbReference type="RefSeq" id="WP_163173724.1">
    <property type="nucleotide sequence ID" value="NZ_JAAIWK010000011.1"/>
</dbReference>
<dbReference type="Pfam" id="PF01261">
    <property type="entry name" value="AP_endonuc_2"/>
    <property type="match status" value="1"/>
</dbReference>
<gene>
    <name evidence="2" type="ORF">G4D61_08535</name>
</gene>
<comment type="caution">
    <text evidence="2">The sequence shown here is derived from an EMBL/GenBank/DDBJ whole genome shotgun (WGS) entry which is preliminary data.</text>
</comment>
<dbReference type="InterPro" id="IPR013022">
    <property type="entry name" value="Xyl_isomerase-like_TIM-brl"/>
</dbReference>
<sequence>MTISFGCQGSTWVLDYDVEADMLDKIMDDIKNGGFTGLDMQVALLGKYQNEPEHLKEELDKRDLQLAALTLPFSFDGGKESPSERERADYYINYLKHFPGAILNVPSRVGPNRDHLLQRQKEIIKGANELGKRAYENGITTSFHPISYKTSYFRFADDYKILLEGLDPKYMGYTPDVGHITFGGMDAVEIFKEYLPLIKHVHFKDVSTNCEWKKMGEGDIDFAGCVQVLKDGDYNGWIMVEEETPEAQLNTTEVIAEIGKYVRKNLYPILNGEVLQ</sequence>
<evidence type="ECO:0000313" key="3">
    <source>
        <dbReference type="Proteomes" id="UP000476934"/>
    </source>
</evidence>
<protein>
    <submittedName>
        <fullName evidence="2">TIM barrel protein</fullName>
    </submittedName>
</protein>
<dbReference type="EMBL" id="JAAIWK010000011">
    <property type="protein sequence ID" value="NEY20012.1"/>
    <property type="molecule type" value="Genomic_DNA"/>
</dbReference>
<proteinExistence type="predicted"/>
<name>A0A6M0P5K5_9BACI</name>
<evidence type="ECO:0000313" key="2">
    <source>
        <dbReference type="EMBL" id="NEY20012.1"/>
    </source>
</evidence>
<dbReference type="AlphaFoldDB" id="A0A6M0P5K5"/>
<evidence type="ECO:0000259" key="1">
    <source>
        <dbReference type="Pfam" id="PF01261"/>
    </source>
</evidence>
<keyword evidence="3" id="KW-1185">Reference proteome</keyword>
<dbReference type="InterPro" id="IPR036237">
    <property type="entry name" value="Xyl_isomerase-like_sf"/>
</dbReference>
<reference evidence="2 3" key="2">
    <citation type="submission" date="2020-03" db="EMBL/GenBank/DDBJ databases">
        <title>Bacillus aquiflavi sp. nov., isolated from yellow water of strong flavor Chinese baijiu in Yibin region of China.</title>
        <authorList>
            <person name="Xie J."/>
        </authorList>
    </citation>
    <scope>NUCLEOTIDE SEQUENCE [LARGE SCALE GENOMIC DNA]</scope>
    <source>
        <strain evidence="2 3">Gsoil 114</strain>
    </source>
</reference>
<reference evidence="2 3" key="1">
    <citation type="submission" date="2020-02" db="EMBL/GenBank/DDBJ databases">
        <authorList>
            <person name="Feng H."/>
        </authorList>
    </citation>
    <scope>NUCLEOTIDE SEQUENCE [LARGE SCALE GENOMIC DNA]</scope>
    <source>
        <strain evidence="2 3">Gsoil 114</strain>
    </source>
</reference>
<dbReference type="InterPro" id="IPR050312">
    <property type="entry name" value="IolE/XylAMocC-like"/>
</dbReference>
<organism evidence="2 3">
    <name type="scientific">Heyndrickxia ginsengihumi</name>
    <dbReference type="NCBI Taxonomy" id="363870"/>
    <lineage>
        <taxon>Bacteria</taxon>
        <taxon>Bacillati</taxon>
        <taxon>Bacillota</taxon>
        <taxon>Bacilli</taxon>
        <taxon>Bacillales</taxon>
        <taxon>Bacillaceae</taxon>
        <taxon>Heyndrickxia</taxon>
    </lineage>
</organism>
<dbReference type="Proteomes" id="UP000476934">
    <property type="component" value="Unassembled WGS sequence"/>
</dbReference>
<dbReference type="PANTHER" id="PTHR12110:SF41">
    <property type="entry name" value="INOSOSE DEHYDRATASE"/>
    <property type="match status" value="1"/>
</dbReference>
<dbReference type="SUPFAM" id="SSF51658">
    <property type="entry name" value="Xylose isomerase-like"/>
    <property type="match status" value="1"/>
</dbReference>
<dbReference type="Gene3D" id="3.20.20.150">
    <property type="entry name" value="Divalent-metal-dependent TIM barrel enzymes"/>
    <property type="match status" value="1"/>
</dbReference>
<dbReference type="PANTHER" id="PTHR12110">
    <property type="entry name" value="HYDROXYPYRUVATE ISOMERASE"/>
    <property type="match status" value="1"/>
</dbReference>